<evidence type="ECO:0000313" key="3">
    <source>
        <dbReference type="Proteomes" id="UP000094936"/>
    </source>
</evidence>
<dbReference type="Pfam" id="PF11279">
    <property type="entry name" value="DUF3080"/>
    <property type="match status" value="1"/>
</dbReference>
<protein>
    <recommendedName>
        <fullName evidence="4">DUF3080 domain-containing protein</fullName>
    </recommendedName>
</protein>
<dbReference type="InterPro" id="IPR021431">
    <property type="entry name" value="DUF3080"/>
</dbReference>
<proteinExistence type="predicted"/>
<evidence type="ECO:0008006" key="4">
    <source>
        <dbReference type="Google" id="ProtNLM"/>
    </source>
</evidence>
<reference evidence="2 3" key="1">
    <citation type="submission" date="2016-05" db="EMBL/GenBank/DDBJ databases">
        <title>Genomic Taxonomy of the Vibrionaceae.</title>
        <authorList>
            <person name="Gomez-Gil B."/>
            <person name="Enciso-Ibarra J."/>
        </authorList>
    </citation>
    <scope>NUCLEOTIDE SEQUENCE [LARGE SCALE GENOMIC DNA]</scope>
    <source>
        <strain evidence="2 3">CAIM 1920</strain>
    </source>
</reference>
<dbReference type="EMBL" id="LYBM01000008">
    <property type="protein sequence ID" value="ODA34388.1"/>
    <property type="molecule type" value="Genomic_DNA"/>
</dbReference>
<keyword evidence="3" id="KW-1185">Reference proteome</keyword>
<sequence>MECHILRQLVICCLLIVMTGCQSDDNTADLFKTYQQRLANVTDSDTVALADSYKVPLPRKRELIQPIEDVRFGLLDAYDLRKCGLFELIAERNSVLGKIQDPFRLLDYEITFLRKANACMPLVEDVDIKKELQEAIDVKTRQLPTRYWNAIGGSDAWNKQLVLPATMLNVNEATPRTAVVSAISAFASVQSPNGLEVSVTPWQETIEKQKMLGSLFLSIDESRRWLTAINKQLEENDHRILCGENINQTKAKYLRNVFDEFYIKKIQPYLSSIDTMYLDVSPSLEKIALYADSPRQFDEYKTAYFTGLHYQLYKKSVKDHVFYWKSLFERCNIRLIR</sequence>
<dbReference type="STRING" id="1080227.A8L45_06600"/>
<feature type="chain" id="PRO_5008673274" description="DUF3080 domain-containing protein" evidence="1">
    <location>
        <begin position="24"/>
        <end position="337"/>
    </location>
</feature>
<gene>
    <name evidence="2" type="ORF">A8L45_06600</name>
</gene>
<organism evidence="2 3">
    <name type="scientific">Veronia pacifica</name>
    <dbReference type="NCBI Taxonomy" id="1080227"/>
    <lineage>
        <taxon>Bacteria</taxon>
        <taxon>Pseudomonadati</taxon>
        <taxon>Pseudomonadota</taxon>
        <taxon>Gammaproteobacteria</taxon>
        <taxon>Vibrionales</taxon>
        <taxon>Vibrionaceae</taxon>
        <taxon>Veronia</taxon>
    </lineage>
</organism>
<feature type="signal peptide" evidence="1">
    <location>
        <begin position="1"/>
        <end position="23"/>
    </location>
</feature>
<evidence type="ECO:0000256" key="1">
    <source>
        <dbReference type="SAM" id="SignalP"/>
    </source>
</evidence>
<keyword evidence="1" id="KW-0732">Signal</keyword>
<name>A0A1C3EMC4_9GAMM</name>
<dbReference type="Proteomes" id="UP000094936">
    <property type="component" value="Unassembled WGS sequence"/>
</dbReference>
<dbReference type="PROSITE" id="PS51257">
    <property type="entry name" value="PROKAR_LIPOPROTEIN"/>
    <property type="match status" value="1"/>
</dbReference>
<dbReference type="AlphaFoldDB" id="A0A1C3EMC4"/>
<dbReference type="OrthoDB" id="5760979at2"/>
<evidence type="ECO:0000313" key="2">
    <source>
        <dbReference type="EMBL" id="ODA34388.1"/>
    </source>
</evidence>
<comment type="caution">
    <text evidence="2">The sequence shown here is derived from an EMBL/GenBank/DDBJ whole genome shotgun (WGS) entry which is preliminary data.</text>
</comment>
<accession>A0A1C3EMC4</accession>